<evidence type="ECO:0000256" key="5">
    <source>
        <dbReference type="ARBA" id="ARBA00022692"/>
    </source>
</evidence>
<proteinExistence type="predicted"/>
<dbReference type="Proteomes" id="UP001497472">
    <property type="component" value="Unassembled WGS sequence"/>
</dbReference>
<evidence type="ECO:0000259" key="9">
    <source>
        <dbReference type="PROSITE" id="PS50850"/>
    </source>
</evidence>
<evidence type="ECO:0000313" key="11">
    <source>
        <dbReference type="Proteomes" id="UP001497472"/>
    </source>
</evidence>
<dbReference type="PANTHER" id="PTHR48021:SF1">
    <property type="entry name" value="GH07001P-RELATED"/>
    <property type="match status" value="1"/>
</dbReference>
<evidence type="ECO:0000256" key="3">
    <source>
        <dbReference type="ARBA" id="ARBA00022475"/>
    </source>
</evidence>
<gene>
    <name evidence="10" type="ORF">LNINA_LOCUS986</name>
</gene>
<dbReference type="Gene3D" id="1.20.1250.20">
    <property type="entry name" value="MFS general substrate transporter like domains"/>
    <property type="match status" value="1"/>
</dbReference>
<dbReference type="InterPro" id="IPR050549">
    <property type="entry name" value="MFS_Trehalose_Transporter"/>
</dbReference>
<evidence type="ECO:0000256" key="8">
    <source>
        <dbReference type="SAM" id="Phobius"/>
    </source>
</evidence>
<accession>A0AAV1IXY7</accession>
<dbReference type="PROSITE" id="PS50850">
    <property type="entry name" value="MFS"/>
    <property type="match status" value="1"/>
</dbReference>
<dbReference type="InterPro" id="IPR005828">
    <property type="entry name" value="MFS_sugar_transport-like"/>
</dbReference>
<keyword evidence="7 8" id="KW-0472">Membrane</keyword>
<keyword evidence="6 8" id="KW-1133">Transmembrane helix</keyword>
<evidence type="ECO:0000256" key="1">
    <source>
        <dbReference type="ARBA" id="ARBA00004651"/>
    </source>
</evidence>
<dbReference type="EMBL" id="CAVLEF010000002">
    <property type="protein sequence ID" value="CAK1540968.1"/>
    <property type="molecule type" value="Genomic_DNA"/>
</dbReference>
<name>A0AAV1IXY7_9NEOP</name>
<feature type="transmembrane region" description="Helical" evidence="8">
    <location>
        <begin position="312"/>
        <end position="333"/>
    </location>
</feature>
<comment type="subcellular location">
    <subcellularLocation>
        <location evidence="1">Cell membrane</location>
        <topology evidence="1">Multi-pass membrane protein</topology>
    </subcellularLocation>
</comment>
<dbReference type="Pfam" id="PF00083">
    <property type="entry name" value="Sugar_tr"/>
    <property type="match status" value="1"/>
</dbReference>
<feature type="transmembrane region" description="Helical" evidence="8">
    <location>
        <begin position="280"/>
        <end position="303"/>
    </location>
</feature>
<feature type="transmembrane region" description="Helical" evidence="8">
    <location>
        <begin position="241"/>
        <end position="260"/>
    </location>
</feature>
<reference evidence="10 11" key="1">
    <citation type="submission" date="2023-11" db="EMBL/GenBank/DDBJ databases">
        <authorList>
            <person name="Okamura Y."/>
        </authorList>
    </citation>
    <scope>NUCLEOTIDE SEQUENCE [LARGE SCALE GENOMIC DNA]</scope>
</reference>
<evidence type="ECO:0000256" key="2">
    <source>
        <dbReference type="ARBA" id="ARBA00022448"/>
    </source>
</evidence>
<feature type="transmembrane region" description="Helical" evidence="8">
    <location>
        <begin position="12"/>
        <end position="36"/>
    </location>
</feature>
<dbReference type="InterPro" id="IPR020846">
    <property type="entry name" value="MFS_dom"/>
</dbReference>
<keyword evidence="3" id="KW-1003">Cell membrane</keyword>
<dbReference type="InterPro" id="IPR036259">
    <property type="entry name" value="MFS_trans_sf"/>
</dbReference>
<sequence>MVHLTASLRQYIIIISVNLTGIGMGMTFSWTSPMLVKLMNEDTQFSKRVTEEEASWLASLGFLCSIICLPGFYWLVGLLGRKKMMLYLSLARACVNMLYIFASEIWTLFIVRAATGALEIGILTNLPAYNAEIASKQIRGALGTMGQLSTAIGMLIMLSVGPYASYQMVNIVYQCVVTIGLIPLFFIPESPFCMLRKGRTDEALKILTYLRGSELTAQEEMKQMTAVYDQKVDKRILFKDIVFLKTLGIVTILSTGYQMIGYCSVTLYLQTILEVTGTSISSEVVSVIFGVMQIFACFVTTLLSDRAGRKPILVSTLAGMAVGMIGLGTFFFIKDSGSEIEGFLNYMPLISLVIIVLCFNAGMGSLSIVLSAELFDNPTRSIGICVTLSMTMLFGFLNLKYFPMMTTALGSATVFWSFAVICVLLLLFISFCVPETKRKTFLEIQKALGRKNLG</sequence>
<dbReference type="AlphaFoldDB" id="A0AAV1IXY7"/>
<feature type="transmembrane region" description="Helical" evidence="8">
    <location>
        <begin position="414"/>
        <end position="433"/>
    </location>
</feature>
<feature type="transmembrane region" description="Helical" evidence="8">
    <location>
        <begin position="345"/>
        <end position="370"/>
    </location>
</feature>
<feature type="domain" description="Major facilitator superfamily (MFS) profile" evidence="9">
    <location>
        <begin position="9"/>
        <end position="437"/>
    </location>
</feature>
<dbReference type="FunFam" id="1.20.1250.20:FF:000218">
    <property type="entry name" value="facilitated trehalose transporter Tret1"/>
    <property type="match status" value="1"/>
</dbReference>
<evidence type="ECO:0000313" key="10">
    <source>
        <dbReference type="EMBL" id="CAK1540968.1"/>
    </source>
</evidence>
<keyword evidence="4" id="KW-0762">Sugar transport</keyword>
<dbReference type="SUPFAM" id="SSF103473">
    <property type="entry name" value="MFS general substrate transporter"/>
    <property type="match status" value="1"/>
</dbReference>
<dbReference type="GO" id="GO:0022857">
    <property type="term" value="F:transmembrane transporter activity"/>
    <property type="evidence" value="ECO:0007669"/>
    <property type="project" value="InterPro"/>
</dbReference>
<feature type="transmembrane region" description="Helical" evidence="8">
    <location>
        <begin position="171"/>
        <end position="187"/>
    </location>
</feature>
<feature type="transmembrane region" description="Helical" evidence="8">
    <location>
        <begin position="84"/>
        <end position="102"/>
    </location>
</feature>
<keyword evidence="5 8" id="KW-0812">Transmembrane</keyword>
<feature type="transmembrane region" description="Helical" evidence="8">
    <location>
        <begin position="382"/>
        <end position="402"/>
    </location>
</feature>
<keyword evidence="2" id="KW-0813">Transport</keyword>
<dbReference type="PANTHER" id="PTHR48021">
    <property type="match status" value="1"/>
</dbReference>
<feature type="transmembrane region" description="Helical" evidence="8">
    <location>
        <begin position="56"/>
        <end position="77"/>
    </location>
</feature>
<keyword evidence="11" id="KW-1185">Reference proteome</keyword>
<evidence type="ECO:0000256" key="4">
    <source>
        <dbReference type="ARBA" id="ARBA00022597"/>
    </source>
</evidence>
<protein>
    <recommendedName>
        <fullName evidence="9">Major facilitator superfamily (MFS) profile domain-containing protein</fullName>
    </recommendedName>
</protein>
<dbReference type="GO" id="GO:0005886">
    <property type="term" value="C:plasma membrane"/>
    <property type="evidence" value="ECO:0007669"/>
    <property type="project" value="UniProtKB-SubCell"/>
</dbReference>
<comment type="caution">
    <text evidence="10">The sequence shown here is derived from an EMBL/GenBank/DDBJ whole genome shotgun (WGS) entry which is preliminary data.</text>
</comment>
<evidence type="ECO:0000256" key="6">
    <source>
        <dbReference type="ARBA" id="ARBA00022989"/>
    </source>
</evidence>
<organism evidence="10 11">
    <name type="scientific">Leptosia nina</name>
    <dbReference type="NCBI Taxonomy" id="320188"/>
    <lineage>
        <taxon>Eukaryota</taxon>
        <taxon>Metazoa</taxon>
        <taxon>Ecdysozoa</taxon>
        <taxon>Arthropoda</taxon>
        <taxon>Hexapoda</taxon>
        <taxon>Insecta</taxon>
        <taxon>Pterygota</taxon>
        <taxon>Neoptera</taxon>
        <taxon>Endopterygota</taxon>
        <taxon>Lepidoptera</taxon>
        <taxon>Glossata</taxon>
        <taxon>Ditrysia</taxon>
        <taxon>Papilionoidea</taxon>
        <taxon>Pieridae</taxon>
        <taxon>Pierinae</taxon>
        <taxon>Leptosia</taxon>
    </lineage>
</organism>
<evidence type="ECO:0000256" key="7">
    <source>
        <dbReference type="ARBA" id="ARBA00023136"/>
    </source>
</evidence>